<reference evidence="3" key="1">
    <citation type="submission" date="2020-02" db="EMBL/GenBank/DDBJ databases">
        <authorList>
            <person name="Meier V. D."/>
        </authorList>
    </citation>
    <scope>NUCLEOTIDE SEQUENCE</scope>
    <source>
        <strain evidence="3">AVDCRST_MAG22</strain>
    </source>
</reference>
<dbReference type="GO" id="GO:0000166">
    <property type="term" value="F:nucleotide binding"/>
    <property type="evidence" value="ECO:0007669"/>
    <property type="project" value="InterPro"/>
</dbReference>
<dbReference type="AlphaFoldDB" id="A0A6J4PKL5"/>
<gene>
    <name evidence="3" type="ORF">AVDCRST_MAG22-2428</name>
</gene>
<feature type="domain" description="Gfo/Idh/MocA-like oxidoreductase N-terminal" evidence="1">
    <location>
        <begin position="4"/>
        <end position="123"/>
    </location>
</feature>
<dbReference type="Gene3D" id="3.30.360.10">
    <property type="entry name" value="Dihydrodipicolinate Reductase, domain 2"/>
    <property type="match status" value="1"/>
</dbReference>
<name>A0A6J4PKL5_9ACTN</name>
<proteinExistence type="predicted"/>
<dbReference type="EMBL" id="CADCUV010000107">
    <property type="protein sequence ID" value="CAA9419006.1"/>
    <property type="molecule type" value="Genomic_DNA"/>
</dbReference>
<accession>A0A6J4PKL5</accession>
<organism evidence="3">
    <name type="scientific">uncultured Rubrobacteraceae bacterium</name>
    <dbReference type="NCBI Taxonomy" id="349277"/>
    <lineage>
        <taxon>Bacteria</taxon>
        <taxon>Bacillati</taxon>
        <taxon>Actinomycetota</taxon>
        <taxon>Rubrobacteria</taxon>
        <taxon>Rubrobacterales</taxon>
        <taxon>Rubrobacteraceae</taxon>
        <taxon>environmental samples</taxon>
    </lineage>
</organism>
<dbReference type="Pfam" id="PF01408">
    <property type="entry name" value="GFO_IDH_MocA"/>
    <property type="match status" value="1"/>
</dbReference>
<dbReference type="SUPFAM" id="SSF55347">
    <property type="entry name" value="Glyceraldehyde-3-phosphate dehydrogenase-like, C-terminal domain"/>
    <property type="match status" value="1"/>
</dbReference>
<dbReference type="SUPFAM" id="SSF51735">
    <property type="entry name" value="NAD(P)-binding Rossmann-fold domains"/>
    <property type="match status" value="1"/>
</dbReference>
<dbReference type="Pfam" id="PF22725">
    <property type="entry name" value="GFO_IDH_MocA_C3"/>
    <property type="match status" value="1"/>
</dbReference>
<dbReference type="PANTHER" id="PTHR43377:SF1">
    <property type="entry name" value="BILIVERDIN REDUCTASE A"/>
    <property type="match status" value="1"/>
</dbReference>
<feature type="domain" description="GFO/IDH/MocA-like oxidoreductase" evidence="2">
    <location>
        <begin position="132"/>
        <end position="248"/>
    </location>
</feature>
<evidence type="ECO:0000313" key="3">
    <source>
        <dbReference type="EMBL" id="CAA9419006.1"/>
    </source>
</evidence>
<dbReference type="InterPro" id="IPR036291">
    <property type="entry name" value="NAD(P)-bd_dom_sf"/>
</dbReference>
<dbReference type="InterPro" id="IPR051450">
    <property type="entry name" value="Gfo/Idh/MocA_Oxidoreductases"/>
</dbReference>
<dbReference type="InterPro" id="IPR000683">
    <property type="entry name" value="Gfo/Idh/MocA-like_OxRdtase_N"/>
</dbReference>
<evidence type="ECO:0000259" key="2">
    <source>
        <dbReference type="Pfam" id="PF22725"/>
    </source>
</evidence>
<dbReference type="Gene3D" id="3.40.50.720">
    <property type="entry name" value="NAD(P)-binding Rossmann-like Domain"/>
    <property type="match status" value="1"/>
</dbReference>
<dbReference type="InterPro" id="IPR055170">
    <property type="entry name" value="GFO_IDH_MocA-like_dom"/>
</dbReference>
<protein>
    <submittedName>
        <fullName evidence="3">GH109</fullName>
    </submittedName>
</protein>
<dbReference type="PANTHER" id="PTHR43377">
    <property type="entry name" value="BILIVERDIN REDUCTASE A"/>
    <property type="match status" value="1"/>
</dbReference>
<sequence>MDKVRVGIVGLGEWGSSHLEAYQSLPNVEVVMLCDPREERLRELADRHRVADRSTNEADLWERGDVDLVSVVNYEEDHLNPVMKALGSGKHAVVEKPISTRANEAREMMEAAVECGKYLVPGHVLRFEPRHAQLRSFLGSGGVGDPVSIYSKRARPRRLFDTYKRVHTVFESMIHDIDLAIWYAGSRVTSVRAFERSVSGADSPEVLWACLQFENGVLAVLHGNWMTPDEAGVDVADSVEVIGKDGSASLETVSAAPELWTGTGRRAYELGHHANVDGLVVGALRGLLGYVCGCISEGESPSRVPLEDAVHGVEVAEAVERSAKTGGEIGL</sequence>
<evidence type="ECO:0000259" key="1">
    <source>
        <dbReference type="Pfam" id="PF01408"/>
    </source>
</evidence>